<proteinExistence type="predicted"/>
<dbReference type="RefSeq" id="WP_343971375.1">
    <property type="nucleotide sequence ID" value="NZ_BAAAHK010000008.1"/>
</dbReference>
<sequence>MKLRSAVAAACLLALLPVGSSTAANAAEPPIHLGEGTLLAPRLEADPPIQIVAATSKYYLTDYGWPTDFTPAPWSIKSVLDGTVKGDFPRQNIDMNATPDIVGEYAVKWSDGDAAARRLGTDDLQVINAPAGTTVRNVYPGGVLLARGDAFALRTYAGAETPVTGVTATAKVLDRTDDDFLLGTATGLYVLDVATGTATQVATLTAETPWAQLTPGRVIWQAATSDTTTTLAWKQRTGSGDGTVVVPFKQPLLPLGDDVAVRVPDTKELVKVSLQDGAVTRNLATGVHDAEDQGNGRLLVTAQAQVASVGADGVLQTIAQTPPFHGQSEFVMLSGSKVVTDAAVPPQTGVRDDKLTTVHQTSDLGLTWTDAAVTEDQFRHPPQFAGNALATTRVRYDGTEYGLVTDGKGTIQFDGPVAHLGRGGKLVAVGMPNSSEFVQVYDLAARKMIDPFPLPVGLNGQTIWTGPDWRDNLTATTNGFSTTYPAGPGCGPAQGIQAAGRWVVVDCAGTDDRIIDVQGQVPTRTITLGPRWKLGYDFLVQDTAGTVISPSKPIDLVVTDLNTLNLAERRYGPVAAYFWTSPRYQPDDADAARLVYNDRNRQPRIVTLDWLAPQPTVDTDHLAPVLDNASSGPDVQSGSTLLFRYSFTDNPAGPDDRASGIAEYDVRYQQRPSPTAPFGDVVTPAAWQKLPKHITNVSLEAAPGTTTCFEVRARDRAGNQTEWSHGFCTEVDGTPPTLTSSSAGERVITAATGKYSYAFTDNSGKVASYDVVYRDAIAGQAYGKWQYPATWQATTATSVTWTPVAGVDRCFMVRARDATGHLSGWSAPACAVAPQDDRALTATGTVTRATSSITYKGTISQLKATGATLTKAGEAGLRIALVTVNGPGQGSVDVYHAGVKIGRVSLLAPSSKVTVTLLPVTPYRTGELKIVSAGAAQAVIDGVAFLRS</sequence>
<gene>
    <name evidence="2" type="ORF">GCM10009554_37950</name>
</gene>
<accession>A0ABN1QKU0</accession>
<name>A0ABN1QKU0_9ACTN</name>
<evidence type="ECO:0000313" key="2">
    <source>
        <dbReference type="EMBL" id="GAA0944069.1"/>
    </source>
</evidence>
<evidence type="ECO:0000313" key="3">
    <source>
        <dbReference type="Proteomes" id="UP001500542"/>
    </source>
</evidence>
<keyword evidence="3" id="KW-1185">Reference proteome</keyword>
<reference evidence="2 3" key="1">
    <citation type="journal article" date="2019" name="Int. J. Syst. Evol. Microbiol.">
        <title>The Global Catalogue of Microorganisms (GCM) 10K type strain sequencing project: providing services to taxonomists for standard genome sequencing and annotation.</title>
        <authorList>
            <consortium name="The Broad Institute Genomics Platform"/>
            <consortium name="The Broad Institute Genome Sequencing Center for Infectious Disease"/>
            <person name="Wu L."/>
            <person name="Ma J."/>
        </authorList>
    </citation>
    <scope>NUCLEOTIDE SEQUENCE [LARGE SCALE GENOMIC DNA]</scope>
    <source>
        <strain evidence="2 3">JCM 10977</strain>
    </source>
</reference>
<feature type="signal peptide" evidence="1">
    <location>
        <begin position="1"/>
        <end position="26"/>
    </location>
</feature>
<dbReference type="EMBL" id="BAAAHK010000008">
    <property type="protein sequence ID" value="GAA0944069.1"/>
    <property type="molecule type" value="Genomic_DNA"/>
</dbReference>
<feature type="chain" id="PRO_5045822487" description="Fibronectin type-III domain-containing protein" evidence="1">
    <location>
        <begin position="27"/>
        <end position="948"/>
    </location>
</feature>
<dbReference type="Proteomes" id="UP001500542">
    <property type="component" value="Unassembled WGS sequence"/>
</dbReference>
<organism evidence="2 3">
    <name type="scientific">Kribbella koreensis</name>
    <dbReference type="NCBI Taxonomy" id="57909"/>
    <lineage>
        <taxon>Bacteria</taxon>
        <taxon>Bacillati</taxon>
        <taxon>Actinomycetota</taxon>
        <taxon>Actinomycetes</taxon>
        <taxon>Propionibacteriales</taxon>
        <taxon>Kribbellaceae</taxon>
        <taxon>Kribbella</taxon>
    </lineage>
</organism>
<protein>
    <recommendedName>
        <fullName evidence="4">Fibronectin type-III domain-containing protein</fullName>
    </recommendedName>
</protein>
<evidence type="ECO:0000256" key="1">
    <source>
        <dbReference type="SAM" id="SignalP"/>
    </source>
</evidence>
<comment type="caution">
    <text evidence="2">The sequence shown here is derived from an EMBL/GenBank/DDBJ whole genome shotgun (WGS) entry which is preliminary data.</text>
</comment>
<keyword evidence="1" id="KW-0732">Signal</keyword>
<evidence type="ECO:0008006" key="4">
    <source>
        <dbReference type="Google" id="ProtNLM"/>
    </source>
</evidence>